<evidence type="ECO:0000313" key="2">
    <source>
        <dbReference type="EMBL" id="SFR34797.1"/>
    </source>
</evidence>
<dbReference type="AlphaFoldDB" id="A0A1I6FY88"/>
<gene>
    <name evidence="2" type="ORF">SAMN04490243_0888</name>
</gene>
<keyword evidence="1" id="KW-1133">Transmembrane helix</keyword>
<dbReference type="STRING" id="400055.SAMN04490243_0888"/>
<evidence type="ECO:0000313" key="3">
    <source>
        <dbReference type="Proteomes" id="UP000199534"/>
    </source>
</evidence>
<reference evidence="2 3" key="1">
    <citation type="submission" date="2016-10" db="EMBL/GenBank/DDBJ databases">
        <authorList>
            <person name="de Groot N.N."/>
        </authorList>
    </citation>
    <scope>NUCLEOTIDE SEQUENCE [LARGE SCALE GENOMIC DNA]</scope>
    <source>
        <strain evidence="2 3">DSM 21019</strain>
    </source>
</reference>
<name>A0A1I6FY88_9FLAO</name>
<keyword evidence="1" id="KW-0472">Membrane</keyword>
<evidence type="ECO:0000256" key="1">
    <source>
        <dbReference type="SAM" id="Phobius"/>
    </source>
</evidence>
<organism evidence="2 3">
    <name type="scientific">Robiginitalea myxolifaciens</name>
    <dbReference type="NCBI Taxonomy" id="400055"/>
    <lineage>
        <taxon>Bacteria</taxon>
        <taxon>Pseudomonadati</taxon>
        <taxon>Bacteroidota</taxon>
        <taxon>Flavobacteriia</taxon>
        <taxon>Flavobacteriales</taxon>
        <taxon>Flavobacteriaceae</taxon>
        <taxon>Robiginitalea</taxon>
    </lineage>
</organism>
<dbReference type="EMBL" id="FOYQ01000001">
    <property type="protein sequence ID" value="SFR34797.1"/>
    <property type="molecule type" value="Genomic_DNA"/>
</dbReference>
<accession>A0A1I6FY88</accession>
<keyword evidence="1" id="KW-0812">Transmembrane</keyword>
<feature type="transmembrane region" description="Helical" evidence="1">
    <location>
        <begin position="36"/>
        <end position="58"/>
    </location>
</feature>
<dbReference type="RefSeq" id="WP_092980979.1">
    <property type="nucleotide sequence ID" value="NZ_FOYQ01000001.1"/>
</dbReference>
<sequence>MKKKNSRKTLIGVSFGILLAWVLLISWALYKEMETDMIVLFVVMMLSTSFTTLASSYATGNKACSSSYFGNIFKKKRL</sequence>
<feature type="transmembrane region" description="Helical" evidence="1">
    <location>
        <begin position="9"/>
        <end position="30"/>
    </location>
</feature>
<keyword evidence="3" id="KW-1185">Reference proteome</keyword>
<proteinExistence type="predicted"/>
<dbReference type="Proteomes" id="UP000199534">
    <property type="component" value="Unassembled WGS sequence"/>
</dbReference>
<protein>
    <submittedName>
        <fullName evidence="2">Uncharacterized protein</fullName>
    </submittedName>
</protein>